<proteinExistence type="predicted"/>
<dbReference type="InterPro" id="IPR036061">
    <property type="entry name" value="CheW-like_dom_sf"/>
</dbReference>
<comment type="caution">
    <text evidence="1">The sequence shown here is derived from an EMBL/GenBank/DDBJ whole genome shotgun (WGS) entry which is preliminary data.</text>
</comment>
<dbReference type="Proteomes" id="UP001224682">
    <property type="component" value="Unassembled WGS sequence"/>
</dbReference>
<gene>
    <name evidence="1" type="ORF">J2S75_002049</name>
</gene>
<sequence length="404" mass="41512">MFPVDSLPAAPRGPVSREAARIAASLRAPAPRPEPARAAPRPATGRIEIMAFALGGLRLAFAASQVMDTMTVSGARWARLLAMTQTGTLASSGLPLIHLAARMGVAPLRATTGTLLLLGSGGKVRAAVLVEGELQAQTARVESLPPGWRPRFGSGADLVDGMALLADGTRAAMVALPLGVAMKRPAAAAPETDTAHLLVRAGRAQMEAVRIASLKTVTALEKVPGIALLPTAGAPARRMLLAFGGEGEVVIVDEIVGLAPEGRIERVGGLRFLATAQGRYRLLEPSSTQAPRPTPCRVLVTAPAGAARTALRALMRSLGHEVSLAEDPRAARLMGERFDVILFDLDAYGEGCEAGISTGLAAGPGRRIGLSTSPLATPPGFEAVVPSGDAVALVLALLQGAPGR</sequence>
<evidence type="ECO:0000313" key="2">
    <source>
        <dbReference type="Proteomes" id="UP001224682"/>
    </source>
</evidence>
<name>A0ABU0BBP0_9HYPH</name>
<organism evidence="1 2">
    <name type="scientific">Ancylobacter polymorphus</name>
    <dbReference type="NCBI Taxonomy" id="223390"/>
    <lineage>
        <taxon>Bacteria</taxon>
        <taxon>Pseudomonadati</taxon>
        <taxon>Pseudomonadota</taxon>
        <taxon>Alphaproteobacteria</taxon>
        <taxon>Hyphomicrobiales</taxon>
        <taxon>Xanthobacteraceae</taxon>
        <taxon>Ancylobacter</taxon>
    </lineage>
</organism>
<dbReference type="EMBL" id="JAUSUI010000004">
    <property type="protein sequence ID" value="MDQ0303019.1"/>
    <property type="molecule type" value="Genomic_DNA"/>
</dbReference>
<evidence type="ECO:0000313" key="1">
    <source>
        <dbReference type="EMBL" id="MDQ0303019.1"/>
    </source>
</evidence>
<protein>
    <submittedName>
        <fullName evidence="1">CheY-like chemotaxis protein</fullName>
    </submittedName>
</protein>
<accession>A0ABU0BBP0</accession>
<dbReference type="RefSeq" id="WP_307019747.1">
    <property type="nucleotide sequence ID" value="NZ_JAUSUI010000004.1"/>
</dbReference>
<dbReference type="SUPFAM" id="SSF50341">
    <property type="entry name" value="CheW-like"/>
    <property type="match status" value="1"/>
</dbReference>
<keyword evidence="2" id="KW-1185">Reference proteome</keyword>
<reference evidence="1 2" key="1">
    <citation type="submission" date="2023-07" db="EMBL/GenBank/DDBJ databases">
        <title>Genomic Encyclopedia of Type Strains, Phase IV (KMG-IV): sequencing the most valuable type-strain genomes for metagenomic binning, comparative biology and taxonomic classification.</title>
        <authorList>
            <person name="Goeker M."/>
        </authorList>
    </citation>
    <scope>NUCLEOTIDE SEQUENCE [LARGE SCALE GENOMIC DNA]</scope>
    <source>
        <strain evidence="1 2">DSM 2457</strain>
    </source>
</reference>